<protein>
    <submittedName>
        <fullName evidence="4">Autotransporter beta-domain protein</fullName>
    </submittedName>
</protein>
<dbReference type="PROSITE" id="PS51208">
    <property type="entry name" value="AUTOTRANSPORTER"/>
    <property type="match status" value="1"/>
</dbReference>
<feature type="region of interest" description="Disordered" evidence="2">
    <location>
        <begin position="1559"/>
        <end position="1585"/>
    </location>
</feature>
<keyword evidence="5" id="KW-1185">Reference proteome</keyword>
<feature type="coiled-coil region" evidence="1">
    <location>
        <begin position="74"/>
        <end position="112"/>
    </location>
</feature>
<comment type="caution">
    <text evidence="4">The sequence shown here is derived from an EMBL/GenBank/DDBJ whole genome shotgun (WGS) entry which is preliminary data.</text>
</comment>
<feature type="compositionally biased region" description="Polar residues" evidence="2">
    <location>
        <begin position="1559"/>
        <end position="1570"/>
    </location>
</feature>
<dbReference type="SUPFAM" id="SSF103515">
    <property type="entry name" value="Autotransporter"/>
    <property type="match status" value="1"/>
</dbReference>
<evidence type="ECO:0000259" key="3">
    <source>
        <dbReference type="PROSITE" id="PS51208"/>
    </source>
</evidence>
<dbReference type="Proteomes" id="UP000070401">
    <property type="component" value="Unassembled WGS sequence"/>
</dbReference>
<name>A0A133NRD1_FUSNU</name>
<accession>A0A133NRD1</accession>
<evidence type="ECO:0000256" key="1">
    <source>
        <dbReference type="SAM" id="Coils"/>
    </source>
</evidence>
<proteinExistence type="predicted"/>
<feature type="domain" description="Autotransporter" evidence="3">
    <location>
        <begin position="1843"/>
        <end position="2127"/>
    </location>
</feature>
<keyword evidence="1" id="KW-0175">Coiled coil</keyword>
<dbReference type="SMART" id="SM00869">
    <property type="entry name" value="Autotransporter"/>
    <property type="match status" value="1"/>
</dbReference>
<evidence type="ECO:0000256" key="2">
    <source>
        <dbReference type="SAM" id="MobiDB-lite"/>
    </source>
</evidence>
<sequence length="2127" mass="232722">MINIVQLKILFVKGKIYMNNNLYNVEKNLRSIAKRFKSIKYSLGMAILFLMLGVSAFSEEINSVPTREEITTSKNLLRGSVENLQIKLQKAKAENEEQLKGARLELIQLTEQGDQVVKSPWSSWQFGMNYMYEHWGAPYKGRGDKPSYGGIFNRSDDIFQRYIHTISTHYSSLITGNDSTQASSNLNGGNPLHFGTTDLRLVEEPIVEVEVSADVKPRQPKKMEPLTVSVNHNLSFTVPEFPSFEAPDEKVLAGKTVSNNSTPTPGLALSRIYSKVTTPRVTTVSVDGDNIVAPIQNTDISNGTINITTDTKANAAGNAIDAKNSTMEYKTQGVNLVGKNNGAVTFTNLNQNLVSNKFTDDKYSSIINYTMGHDDFKIENTKITVDGKGLPAFRSAISISGDNISSPAPTGPSTLTIGENTKLLQKTYGQLINFSVLNDKYGNLVNKGTIEVTSKITGIAMAFNFQGISNNPNLTIKNEGAIIGGGHLPTTEEDYLKIKRDEFEGGRTDYGLISDYHTGFNKSGYHFIQNGTFELRGHRQKGFFINRNGGARIFEFNNPVKLLGKKGYGILFFNIKNNLYTEGTIVNKNGYEIIATRGDSDYNPNNVTKSLFHVYMEGESNVGLSLEHTNYQAGSYTNFNVDNIDIVSNKGKNNRILNLQRIDAFQLGGEENGKPHRLLMKDGIGWNNNIVWAFDSTNIKINRKMEIGSFNTEGVRGIVIQNLRRNDASLTNYEKLVMTGDKYTKAIKDMKPEDLTKAGKGIVGFLANNKGTLTNHGDFLFYGGVHKGNAEYYGDDPNDSTKVKLFSTPFEKKSYGMNAKYGGKIISDGVTYIRVKNKKSVGLFSSQAKDNINPEITISNAKVIAEEGAINAVANKSGIINFKDNNVLFTKKNALTFLTGYENGVADGKFNIQGDLKAEIEKDGTAFYYKLPNNGNFDFASWYNANFSHSAGKKLTLNMREGGRVLLLANGKVNLTSLPSMDFSSGALSSLAGKLEVTGSQNYIPYSLIESNLKVDRDVNLDLDTDTYKKMQITQSSIVNEKTIAGTKREQVAIEQENASTKEADKISLTNKGIIQLIGNKSTGIYGKRGLLLNDSTGKISVGKESAAMYLLEDNEATTIGGKVSNLGDISLGKGSIGIYYSDKDKNGNIFTGSNPNTVGGAYNLKNILSSSENAIGMYFNSNNTATPNNKKYINESTGHIQLLGEHSIGMFAEGNGNYLTENKGRIVLGNASSLTNANIGIISKNEKILIKNSGSITGGKNTVGLYGYQITTANNSKIVVGDSGIGVYSSKGNLDLAGDLKIGAKEAKGVYLVGNTAQNTAYKFSKLTLGDDSFGLVNIGKNKTITSTTNQVVLGNRNMFMYSEDNLGSITNNTSLRSRGDQNYGIYSSGAVTNYGNIDFRNGKGNVGLYSTNKDRIVKNAGNIYVGASQPRESYSIGMVGGYYNTNTKTLVYTGNIENTGNIEVYGERGIGMYATGYGSKAVNRGHIKLIGARSIGMYLDQHATGENYGTIEATTDAIGAVGAVAMNGAIFKNYGQIKLLPAAGSIGTYSGKGSITEDNASSAGQTGTVEAGTKHYSRTASNETEKTIVDETGKPSVKIDTKKTPTEVEMNGTVEAPTKVDTNKAVPNPDYLSVSPGEKNIEDKFTVNRKNNGKIGSIGMYVDTSGVNYTNPIQNLNLLSPKTKVDLIFGIEAAEYTNAKVIQIGEKILKPYNDVMSQATGKKWQIYSASLTWMATAKMNGDVMGNAIMAKIPYTNFAKKFDSYNYPFTDGLEQRYGVEALGTRENQVFQKLNGIGKNESVLLAQAFDEMKGKQYANVQQRVQATGNILDKEFNYLKKELMTASKNSNKIKTFNVKGEYKTNTAGVVDYKNTAYGVVYLHENEDIKLGKGIGWYAGIAHNKFKFKDIGNSKEEQLQAKIGLFKSKPYDDNNSLNWTISGDIFVGYNKMHRKYLVVNEIFNAKSKYYTYGVGVKNEIGKEFRVSEDFSIRPYGALKVEYGRTSKIKEKTGEIKLEVKSNDYFSVKPEIGTELAYKHHFGANAIKAAVGVAYENELGKVANPKNKARVAETTADWYNLRGEKEDRKGNIKTDFTIGLDNQRVGLTGNIGYDTKGHNVRAGVGLRIIF</sequence>
<dbReference type="InterPro" id="IPR005546">
    <property type="entry name" value="Autotransporte_beta"/>
</dbReference>
<gene>
    <name evidence="4" type="ORF">HMPREF3221_01577</name>
</gene>
<evidence type="ECO:0000313" key="4">
    <source>
        <dbReference type="EMBL" id="KXA18845.1"/>
    </source>
</evidence>
<organism evidence="4 5">
    <name type="scientific">Fusobacterium nucleatum</name>
    <dbReference type="NCBI Taxonomy" id="851"/>
    <lineage>
        <taxon>Bacteria</taxon>
        <taxon>Fusobacteriati</taxon>
        <taxon>Fusobacteriota</taxon>
        <taxon>Fusobacteriia</taxon>
        <taxon>Fusobacteriales</taxon>
        <taxon>Fusobacteriaceae</taxon>
        <taxon>Fusobacterium</taxon>
    </lineage>
</organism>
<evidence type="ECO:0000313" key="5">
    <source>
        <dbReference type="Proteomes" id="UP000070401"/>
    </source>
</evidence>
<reference evidence="5" key="1">
    <citation type="submission" date="2016-01" db="EMBL/GenBank/DDBJ databases">
        <authorList>
            <person name="Mitreva M."/>
            <person name="Pepin K.H."/>
            <person name="Mihindukulasuriya K.A."/>
            <person name="Fulton R."/>
            <person name="Fronick C."/>
            <person name="O'Laughlin M."/>
            <person name="Miner T."/>
            <person name="Herter B."/>
            <person name="Rosa B.A."/>
            <person name="Cordes M."/>
            <person name="Tomlinson C."/>
            <person name="Wollam A."/>
            <person name="Palsikar V.B."/>
            <person name="Mardis E.R."/>
            <person name="Wilson R.K."/>
        </authorList>
    </citation>
    <scope>NUCLEOTIDE SEQUENCE [LARGE SCALE GENOMIC DNA]</scope>
    <source>
        <strain evidence="5">MJR7757B</strain>
    </source>
</reference>
<dbReference type="InterPro" id="IPR036709">
    <property type="entry name" value="Autotransporte_beta_dom_sf"/>
</dbReference>
<dbReference type="EMBL" id="LRPY01000165">
    <property type="protein sequence ID" value="KXA18845.1"/>
    <property type="molecule type" value="Genomic_DNA"/>
</dbReference>
<dbReference type="Gene3D" id="2.40.128.130">
    <property type="entry name" value="Autotransporter beta-domain"/>
    <property type="match status" value="1"/>
</dbReference>
<dbReference type="Pfam" id="PF03797">
    <property type="entry name" value="Autotransporter"/>
    <property type="match status" value="1"/>
</dbReference>
<dbReference type="NCBIfam" id="NF033175">
    <property type="entry name" value="fuso_auto_Nterm"/>
    <property type="match status" value="1"/>
</dbReference>
<dbReference type="PATRIC" id="fig|851.8.peg.1589"/>
<dbReference type="InterPro" id="IPR053787">
    <property type="entry name" value="Autotransptr-assoc_N"/>
</dbReference>